<dbReference type="PANTHER" id="PTHR43654">
    <property type="entry name" value="GLUTAMATE 5-KINASE"/>
    <property type="match status" value="1"/>
</dbReference>
<dbReference type="Gene3D" id="2.30.130.10">
    <property type="entry name" value="PUA domain"/>
    <property type="match status" value="1"/>
</dbReference>
<evidence type="ECO:0000256" key="8">
    <source>
        <dbReference type="HAMAP-Rule" id="MF_00456"/>
    </source>
</evidence>
<dbReference type="CDD" id="cd04242">
    <property type="entry name" value="AAK_G5K_ProB"/>
    <property type="match status" value="1"/>
</dbReference>
<keyword evidence="5 8" id="KW-0547">Nucleotide-binding</keyword>
<feature type="binding site" evidence="8">
    <location>
        <begin position="168"/>
        <end position="169"/>
    </location>
    <ligand>
        <name>ATP</name>
        <dbReference type="ChEBI" id="CHEBI:30616"/>
    </ligand>
</feature>
<keyword evidence="11" id="KW-1185">Reference proteome</keyword>
<dbReference type="SMART" id="SM00359">
    <property type="entry name" value="PUA"/>
    <property type="match status" value="1"/>
</dbReference>
<evidence type="ECO:0000256" key="3">
    <source>
        <dbReference type="ARBA" id="ARBA00022650"/>
    </source>
</evidence>
<keyword evidence="4 8" id="KW-0808">Transferase</keyword>
<evidence type="ECO:0000313" key="11">
    <source>
        <dbReference type="Proteomes" id="UP000659697"/>
    </source>
</evidence>
<dbReference type="InterPro" id="IPR002478">
    <property type="entry name" value="PUA"/>
</dbReference>
<feature type="binding site" evidence="8">
    <location>
        <position position="136"/>
    </location>
    <ligand>
        <name>substrate</name>
    </ligand>
</feature>
<keyword evidence="7 8" id="KW-0067">ATP-binding</keyword>
<name>A0ABQ3KW80_9ALTE</name>
<comment type="caution">
    <text evidence="10">The sequence shown here is derived from an EMBL/GenBank/DDBJ whole genome shotgun (WGS) entry which is preliminary data.</text>
</comment>
<dbReference type="InterPro" id="IPR015947">
    <property type="entry name" value="PUA-like_sf"/>
</dbReference>
<protein>
    <recommendedName>
        <fullName evidence="8">Glutamate 5-kinase</fullName>
        <ecNumber evidence="8">2.7.2.11</ecNumber>
    </recommendedName>
    <alternativeName>
        <fullName evidence="8">Gamma-glutamyl kinase</fullName>
        <shortName evidence="8">GK</shortName>
    </alternativeName>
</protein>
<dbReference type="PIRSF" id="PIRSF000729">
    <property type="entry name" value="GK"/>
    <property type="match status" value="1"/>
</dbReference>
<dbReference type="EC" id="2.7.2.11" evidence="8"/>
<keyword evidence="2 8" id="KW-0028">Amino-acid biosynthesis</keyword>
<dbReference type="Proteomes" id="UP000659697">
    <property type="component" value="Unassembled WGS sequence"/>
</dbReference>
<dbReference type="InterPro" id="IPR011529">
    <property type="entry name" value="Glu_5kinase"/>
</dbReference>
<feature type="binding site" evidence="8">
    <location>
        <position position="148"/>
    </location>
    <ligand>
        <name>substrate</name>
    </ligand>
</feature>
<accession>A0ABQ3KW80</accession>
<keyword evidence="6 8" id="KW-0418">Kinase</keyword>
<keyword evidence="3 8" id="KW-0641">Proline biosynthesis</keyword>
<dbReference type="EMBL" id="BNAO01000001">
    <property type="protein sequence ID" value="GHG59816.1"/>
    <property type="molecule type" value="Genomic_DNA"/>
</dbReference>
<evidence type="ECO:0000256" key="7">
    <source>
        <dbReference type="ARBA" id="ARBA00022840"/>
    </source>
</evidence>
<dbReference type="RefSeq" id="WP_189429341.1">
    <property type="nucleotide sequence ID" value="NZ_BNAO01000001.1"/>
</dbReference>
<dbReference type="PROSITE" id="PS50890">
    <property type="entry name" value="PUA"/>
    <property type="match status" value="1"/>
</dbReference>
<feature type="domain" description="PUA" evidence="9">
    <location>
        <begin position="276"/>
        <end position="359"/>
    </location>
</feature>
<dbReference type="PRINTS" id="PR00474">
    <property type="entry name" value="GLU5KINASE"/>
</dbReference>
<comment type="subcellular location">
    <subcellularLocation>
        <location evidence="8">Cytoplasm</location>
    </subcellularLocation>
</comment>
<dbReference type="SUPFAM" id="SSF88697">
    <property type="entry name" value="PUA domain-like"/>
    <property type="match status" value="1"/>
</dbReference>
<evidence type="ECO:0000256" key="6">
    <source>
        <dbReference type="ARBA" id="ARBA00022777"/>
    </source>
</evidence>
<gene>
    <name evidence="8 10" type="primary">proB</name>
    <name evidence="10" type="ORF">GCM10010919_02680</name>
</gene>
<sequence length="369" mass="39118">MAVRGWKRIVLKVGSALIAPTADGCSTRYLLSIARFIAECRAAGTEVVLVSSGSVAAGRNAISYKQLPLPINIKQAMAAVGQSRMMASWAQLFDFDCAQILLTHDDLKDRRRYLNIDNTLRTLLANQVLPIVNENDTVATAELKVGDNDNLAAMVAIVADADALLICSDIDGLYTANPRTVPEAQLIPLVAKITAEIYAMAGGSHHAIGTGGMATKIQAADKATAAGIDTLIINGQKAVTFDELLANRPAGTLFQRQQERLSAKKHWLRHNLKPRGAILIDAGAEQALQLRGASLLPSGITGTEGNFEKGDAVLLKSSTANTLAQGISQYSALELGKIAGAKSQQIASLLGYCPSEVAVHRDDLVLLGD</sequence>
<comment type="function">
    <text evidence="8">Catalyzes the transfer of a phosphate group to glutamate to form L-glutamate 5-phosphate.</text>
</comment>
<dbReference type="InterPro" id="IPR036974">
    <property type="entry name" value="PUA_sf"/>
</dbReference>
<reference evidence="11" key="1">
    <citation type="journal article" date="2019" name="Int. J. Syst. Evol. Microbiol.">
        <title>The Global Catalogue of Microorganisms (GCM) 10K type strain sequencing project: providing services to taxonomists for standard genome sequencing and annotation.</title>
        <authorList>
            <consortium name="The Broad Institute Genomics Platform"/>
            <consortium name="The Broad Institute Genome Sequencing Center for Infectious Disease"/>
            <person name="Wu L."/>
            <person name="Ma J."/>
        </authorList>
    </citation>
    <scope>NUCLEOTIDE SEQUENCE [LARGE SCALE GENOMIC DNA]</scope>
    <source>
        <strain evidence="11">CGMCC 1.7003</strain>
    </source>
</reference>
<comment type="catalytic activity">
    <reaction evidence="8">
        <text>L-glutamate + ATP = L-glutamyl 5-phosphate + ADP</text>
        <dbReference type="Rhea" id="RHEA:14877"/>
        <dbReference type="ChEBI" id="CHEBI:29985"/>
        <dbReference type="ChEBI" id="CHEBI:30616"/>
        <dbReference type="ChEBI" id="CHEBI:58274"/>
        <dbReference type="ChEBI" id="CHEBI:456216"/>
        <dbReference type="EC" id="2.7.2.11"/>
    </reaction>
</comment>
<feature type="binding site" evidence="8">
    <location>
        <begin position="210"/>
        <end position="216"/>
    </location>
    <ligand>
        <name>ATP</name>
        <dbReference type="ChEBI" id="CHEBI:30616"/>
    </ligand>
</feature>
<dbReference type="InterPro" id="IPR005715">
    <property type="entry name" value="Glu_5kinase/COase_Synthase"/>
</dbReference>
<dbReference type="SUPFAM" id="SSF53633">
    <property type="entry name" value="Carbamate kinase-like"/>
    <property type="match status" value="1"/>
</dbReference>
<evidence type="ECO:0000313" key="10">
    <source>
        <dbReference type="EMBL" id="GHG59816.1"/>
    </source>
</evidence>
<organism evidence="10 11">
    <name type="scientific">Alishewanella longhuensis</name>
    <dbReference type="NCBI Taxonomy" id="1091037"/>
    <lineage>
        <taxon>Bacteria</taxon>
        <taxon>Pseudomonadati</taxon>
        <taxon>Pseudomonadota</taxon>
        <taxon>Gammaproteobacteria</taxon>
        <taxon>Alteromonadales</taxon>
        <taxon>Alteromonadaceae</taxon>
        <taxon>Alishewanella</taxon>
    </lineage>
</organism>
<evidence type="ECO:0000256" key="4">
    <source>
        <dbReference type="ARBA" id="ARBA00022679"/>
    </source>
</evidence>
<dbReference type="HAMAP" id="MF_00456">
    <property type="entry name" value="ProB"/>
    <property type="match status" value="1"/>
</dbReference>
<dbReference type="NCBIfam" id="TIGR01027">
    <property type="entry name" value="proB"/>
    <property type="match status" value="1"/>
</dbReference>
<dbReference type="InterPro" id="IPR001057">
    <property type="entry name" value="Glu/AcGlu_kinase"/>
</dbReference>
<dbReference type="Gene3D" id="3.40.1160.10">
    <property type="entry name" value="Acetylglutamate kinase-like"/>
    <property type="match status" value="2"/>
</dbReference>
<proteinExistence type="inferred from homology"/>
<dbReference type="Pfam" id="PF00696">
    <property type="entry name" value="AA_kinase"/>
    <property type="match status" value="1"/>
</dbReference>
<feature type="binding site" evidence="8">
    <location>
        <position position="12"/>
    </location>
    <ligand>
        <name>ATP</name>
        <dbReference type="ChEBI" id="CHEBI:30616"/>
    </ligand>
</feature>
<keyword evidence="1 8" id="KW-0963">Cytoplasm</keyword>
<dbReference type="InterPro" id="IPR041739">
    <property type="entry name" value="G5K_ProB"/>
</dbReference>
<evidence type="ECO:0000256" key="1">
    <source>
        <dbReference type="ARBA" id="ARBA00022490"/>
    </source>
</evidence>
<comment type="similarity">
    <text evidence="8">Belongs to the glutamate 5-kinase family.</text>
</comment>
<dbReference type="InterPro" id="IPR001048">
    <property type="entry name" value="Asp/Glu/Uridylate_kinase"/>
</dbReference>
<dbReference type="CDD" id="cd21157">
    <property type="entry name" value="PUA_G5K"/>
    <property type="match status" value="1"/>
</dbReference>
<comment type="pathway">
    <text evidence="8">Amino-acid biosynthesis; L-proline biosynthesis; L-glutamate 5-semialdehyde from L-glutamate: step 1/2.</text>
</comment>
<evidence type="ECO:0000256" key="5">
    <source>
        <dbReference type="ARBA" id="ARBA00022741"/>
    </source>
</evidence>
<dbReference type="PANTHER" id="PTHR43654:SF1">
    <property type="entry name" value="ISOPENTENYL PHOSPHATE KINASE"/>
    <property type="match status" value="1"/>
</dbReference>
<dbReference type="InterPro" id="IPR036393">
    <property type="entry name" value="AceGlu_kinase-like_sf"/>
</dbReference>
<dbReference type="Pfam" id="PF01472">
    <property type="entry name" value="PUA"/>
    <property type="match status" value="1"/>
</dbReference>
<evidence type="ECO:0000259" key="9">
    <source>
        <dbReference type="SMART" id="SM00359"/>
    </source>
</evidence>
<feature type="binding site" evidence="8">
    <location>
        <position position="52"/>
    </location>
    <ligand>
        <name>substrate</name>
    </ligand>
</feature>
<evidence type="ECO:0000256" key="2">
    <source>
        <dbReference type="ARBA" id="ARBA00022605"/>
    </source>
</evidence>